<proteinExistence type="inferred from homology"/>
<dbReference type="PROSITE" id="PS51352">
    <property type="entry name" value="THIOREDOXIN_2"/>
    <property type="match status" value="1"/>
</dbReference>
<keyword evidence="3" id="KW-0249">Electron transport</keyword>
<dbReference type="Gene3D" id="2.30.30.380">
    <property type="entry name" value="Zn-finger domain of Sec23/24"/>
    <property type="match status" value="1"/>
</dbReference>
<dbReference type="InterPro" id="IPR036249">
    <property type="entry name" value="Thioredoxin-like_sf"/>
</dbReference>
<dbReference type="PANTHER" id="PTHR45663:SF11">
    <property type="entry name" value="GEO12009P1"/>
    <property type="match status" value="1"/>
</dbReference>
<dbReference type="InterPro" id="IPR013766">
    <property type="entry name" value="Thioredoxin_domain"/>
</dbReference>
<dbReference type="InterPro" id="IPR017937">
    <property type="entry name" value="Thioredoxin_CS"/>
</dbReference>
<keyword evidence="2" id="KW-0813">Transport</keyword>
<dbReference type="FunFam" id="3.40.30.10:FF:000001">
    <property type="entry name" value="Thioredoxin"/>
    <property type="match status" value="1"/>
</dbReference>
<dbReference type="Pfam" id="PF00085">
    <property type="entry name" value="Thioredoxin"/>
    <property type="match status" value="1"/>
</dbReference>
<dbReference type="PROSITE" id="PS00194">
    <property type="entry name" value="THIOREDOXIN_1"/>
    <property type="match status" value="1"/>
</dbReference>
<dbReference type="CDD" id="cd02947">
    <property type="entry name" value="TRX_family"/>
    <property type="match status" value="1"/>
</dbReference>
<dbReference type="InterPro" id="IPR005746">
    <property type="entry name" value="Thioredoxin"/>
</dbReference>
<evidence type="ECO:0000256" key="6">
    <source>
        <dbReference type="NCBIfam" id="TIGR01068"/>
    </source>
</evidence>
<evidence type="ECO:0000256" key="1">
    <source>
        <dbReference type="ARBA" id="ARBA00008987"/>
    </source>
</evidence>
<dbReference type="AlphaFoldDB" id="A0A0M9ADD7"/>
<evidence type="ECO:0000259" key="7">
    <source>
        <dbReference type="PROSITE" id="PS51352"/>
    </source>
</evidence>
<feature type="domain" description="Thioredoxin" evidence="7">
    <location>
        <begin position="11"/>
        <end position="139"/>
    </location>
</feature>
<organism evidence="8 9">
    <name type="scientific">Thermus aquaticus</name>
    <dbReference type="NCBI Taxonomy" id="271"/>
    <lineage>
        <taxon>Bacteria</taxon>
        <taxon>Thermotogati</taxon>
        <taxon>Deinococcota</taxon>
        <taxon>Deinococci</taxon>
        <taxon>Thermales</taxon>
        <taxon>Thermaceae</taxon>
        <taxon>Thermus</taxon>
    </lineage>
</organism>
<protein>
    <recommendedName>
        <fullName evidence="6">Thioredoxin</fullName>
    </recommendedName>
</protein>
<dbReference type="EMBL" id="LHCI01000106">
    <property type="protein sequence ID" value="KOX89118.1"/>
    <property type="molecule type" value="Genomic_DNA"/>
</dbReference>
<gene>
    <name evidence="8" type="primary">trxA_1</name>
    <name evidence="8" type="ORF">BVI061214_00269</name>
</gene>
<dbReference type="GO" id="GO:0015035">
    <property type="term" value="F:protein-disulfide reductase activity"/>
    <property type="evidence" value="ECO:0007669"/>
    <property type="project" value="UniProtKB-UniRule"/>
</dbReference>
<evidence type="ECO:0000256" key="3">
    <source>
        <dbReference type="ARBA" id="ARBA00022982"/>
    </source>
</evidence>
<accession>A0A0M9ADD7</accession>
<dbReference type="PATRIC" id="fig|271.14.peg.361"/>
<comment type="caution">
    <text evidence="8">The sequence shown here is derived from an EMBL/GenBank/DDBJ whole genome shotgun (WGS) entry which is preliminary data.</text>
</comment>
<dbReference type="PRINTS" id="PR00421">
    <property type="entry name" value="THIOREDOXIN"/>
</dbReference>
<evidence type="ECO:0000256" key="4">
    <source>
        <dbReference type="ARBA" id="ARBA00023157"/>
    </source>
</evidence>
<evidence type="ECO:0000313" key="8">
    <source>
        <dbReference type="EMBL" id="KOX89118.1"/>
    </source>
</evidence>
<keyword evidence="4" id="KW-1015">Disulfide bond</keyword>
<sequence length="139" mass="15154">MSTVTCTNCGAKNRLRTPPPGQVPVCGACKSPLPWIVEAGEGSFAAEVAGAPLVLVDFWAEWCGPCRLVAPVLEELAREHAGKLKVVKVNTDQNPRLAAQYRVMSIPTLMLFQRGNPVATWVGFLPKRVLEERLKPYLG</sequence>
<name>A0A0M9ADD7_THEAQ</name>
<evidence type="ECO:0000256" key="5">
    <source>
        <dbReference type="ARBA" id="ARBA00023284"/>
    </source>
</evidence>
<reference evidence="8 9" key="1">
    <citation type="submission" date="2015-07" db="EMBL/GenBank/DDBJ databases">
        <authorList>
            <person name="Noorani M."/>
        </authorList>
    </citation>
    <scope>NUCLEOTIDE SEQUENCE [LARGE SCALE GENOMIC DNA]</scope>
    <source>
        <strain evidence="9">ATCC 25104 / DSM 625 / JCM 10724 / NBRC 103206 / NCIMB 11243 / YT-1</strain>
    </source>
</reference>
<dbReference type="GO" id="GO:0005829">
    <property type="term" value="C:cytosol"/>
    <property type="evidence" value="ECO:0007669"/>
    <property type="project" value="TreeGrafter"/>
</dbReference>
<comment type="similarity">
    <text evidence="1">Belongs to the thioredoxin family.</text>
</comment>
<dbReference type="PANTHER" id="PTHR45663">
    <property type="entry name" value="GEO12009P1"/>
    <property type="match status" value="1"/>
</dbReference>
<dbReference type="Gene3D" id="3.40.30.10">
    <property type="entry name" value="Glutaredoxin"/>
    <property type="match status" value="1"/>
</dbReference>
<dbReference type="RefSeq" id="WP_053767027.1">
    <property type="nucleotide sequence ID" value="NZ_LHCI01000106.1"/>
</dbReference>
<evidence type="ECO:0000256" key="2">
    <source>
        <dbReference type="ARBA" id="ARBA00022448"/>
    </source>
</evidence>
<keyword evidence="5" id="KW-0676">Redox-active center</keyword>
<dbReference type="GO" id="GO:0045454">
    <property type="term" value="P:cell redox homeostasis"/>
    <property type="evidence" value="ECO:0007669"/>
    <property type="project" value="TreeGrafter"/>
</dbReference>
<dbReference type="SUPFAM" id="SSF52833">
    <property type="entry name" value="Thioredoxin-like"/>
    <property type="match status" value="1"/>
</dbReference>
<dbReference type="Proteomes" id="UP000037685">
    <property type="component" value="Unassembled WGS sequence"/>
</dbReference>
<evidence type="ECO:0000313" key="9">
    <source>
        <dbReference type="Proteomes" id="UP000037685"/>
    </source>
</evidence>
<dbReference type="NCBIfam" id="TIGR01068">
    <property type="entry name" value="thioredoxin"/>
    <property type="match status" value="1"/>
</dbReference>